<dbReference type="InterPro" id="IPR015917">
    <property type="entry name" value="Pept_C14A"/>
</dbReference>
<gene>
    <name evidence="3" type="ORF">PXEA_LOCUS26961</name>
</gene>
<reference evidence="3" key="1">
    <citation type="submission" date="2018-11" db="EMBL/GenBank/DDBJ databases">
        <authorList>
            <consortium name="Pathogen Informatics"/>
        </authorList>
    </citation>
    <scope>NUCLEOTIDE SEQUENCE</scope>
</reference>
<protein>
    <recommendedName>
        <fullName evidence="2">Caspase family p10 domain-containing protein</fullName>
    </recommendedName>
</protein>
<keyword evidence="4" id="KW-1185">Reference proteome</keyword>
<dbReference type="SMART" id="SM00115">
    <property type="entry name" value="CASc"/>
    <property type="match status" value="1"/>
</dbReference>
<comment type="similarity">
    <text evidence="1">Belongs to the peptidase C14A family.</text>
</comment>
<dbReference type="InterPro" id="IPR029030">
    <property type="entry name" value="Caspase-like_dom_sf"/>
</dbReference>
<dbReference type="Pfam" id="PF00656">
    <property type="entry name" value="Peptidase_C14"/>
    <property type="match status" value="1"/>
</dbReference>
<evidence type="ECO:0000256" key="1">
    <source>
        <dbReference type="ARBA" id="ARBA00010134"/>
    </source>
</evidence>
<dbReference type="AlphaFoldDB" id="A0A3S5FFR9"/>
<accession>A0A3S5FFR9</accession>
<name>A0A3S5FFR9_9PLAT</name>
<dbReference type="PROSITE" id="PS50207">
    <property type="entry name" value="CASPASE_P10"/>
    <property type="match status" value="1"/>
</dbReference>
<feature type="domain" description="Caspase family p10" evidence="2">
    <location>
        <begin position="25"/>
        <end position="122"/>
    </location>
</feature>
<proteinExistence type="inferred from homology"/>
<dbReference type="Proteomes" id="UP000784294">
    <property type="component" value="Unassembled WGS sequence"/>
</dbReference>
<evidence type="ECO:0000313" key="4">
    <source>
        <dbReference type="Proteomes" id="UP000784294"/>
    </source>
</evidence>
<dbReference type="GO" id="GO:0006508">
    <property type="term" value="P:proteolysis"/>
    <property type="evidence" value="ECO:0007669"/>
    <property type="project" value="InterPro"/>
</dbReference>
<comment type="caution">
    <text evidence="3">The sequence shown here is derived from an EMBL/GenBank/DDBJ whole genome shotgun (WGS) entry which is preliminary data.</text>
</comment>
<organism evidence="3 4">
    <name type="scientific">Protopolystoma xenopodis</name>
    <dbReference type="NCBI Taxonomy" id="117903"/>
    <lineage>
        <taxon>Eukaryota</taxon>
        <taxon>Metazoa</taxon>
        <taxon>Spiralia</taxon>
        <taxon>Lophotrochozoa</taxon>
        <taxon>Platyhelminthes</taxon>
        <taxon>Monogenea</taxon>
        <taxon>Polyopisthocotylea</taxon>
        <taxon>Polystomatidea</taxon>
        <taxon>Polystomatidae</taxon>
        <taxon>Protopolystoma</taxon>
    </lineage>
</organism>
<dbReference type="OrthoDB" id="6116485at2759"/>
<dbReference type="SUPFAM" id="SSF52129">
    <property type="entry name" value="Caspase-like"/>
    <property type="match status" value="1"/>
</dbReference>
<dbReference type="InterPro" id="IPR002138">
    <property type="entry name" value="Pept_C14_p10"/>
</dbReference>
<sequence length="132" mass="14223">MIQACRGTAFDTGTSMQADDAGDVLVHKIPVEADILVANSTVPGYYAWRNASVGSWFIQELCNVLDTDSRQPVPTDVLCLLTVVARKVALIYESKTGQPGSDGMKQMPSLVSTLMRRVYLTGSSPAPSDRSN</sequence>
<dbReference type="PANTHER" id="PTHR22576">
    <property type="entry name" value="MUCOSA ASSOCIATED LYMPHOID TISSUE LYMPHOMA TRANSLOCATION PROTEIN 1/PARACASPASE"/>
    <property type="match status" value="1"/>
</dbReference>
<dbReference type="EMBL" id="CAAALY010245920">
    <property type="protein sequence ID" value="VEL33521.1"/>
    <property type="molecule type" value="Genomic_DNA"/>
</dbReference>
<dbReference type="InterPro" id="IPR011600">
    <property type="entry name" value="Pept_C14_caspase"/>
</dbReference>
<evidence type="ECO:0000313" key="3">
    <source>
        <dbReference type="EMBL" id="VEL33521.1"/>
    </source>
</evidence>
<dbReference type="Gene3D" id="3.40.50.1460">
    <property type="match status" value="1"/>
</dbReference>
<dbReference type="InterPro" id="IPR052039">
    <property type="entry name" value="Caspase-related_regulators"/>
</dbReference>
<dbReference type="PANTHER" id="PTHR22576:SF41">
    <property type="entry name" value="CASPASE 14, APOPTOSIS-RELATED CYSTEINE PEPTIDASE"/>
    <property type="match status" value="1"/>
</dbReference>
<evidence type="ECO:0000259" key="2">
    <source>
        <dbReference type="PROSITE" id="PS50207"/>
    </source>
</evidence>
<dbReference type="GO" id="GO:0004197">
    <property type="term" value="F:cysteine-type endopeptidase activity"/>
    <property type="evidence" value="ECO:0007669"/>
    <property type="project" value="InterPro"/>
</dbReference>